<comment type="subunit">
    <text evidence="5">Homodimer. The glycine cleavage system is composed of four proteins: P, T, L and H.</text>
</comment>
<dbReference type="Proteomes" id="UP000681722">
    <property type="component" value="Unassembled WGS sequence"/>
</dbReference>
<evidence type="ECO:0000313" key="11">
    <source>
        <dbReference type="EMBL" id="CAF0905710.1"/>
    </source>
</evidence>
<dbReference type="FunFam" id="3.40.640.10:FF:000007">
    <property type="entry name" value="glycine dehydrogenase (Decarboxylating), mitochondrial"/>
    <property type="match status" value="1"/>
</dbReference>
<dbReference type="NCBIfam" id="TIGR00461">
    <property type="entry name" value="gcvP"/>
    <property type="match status" value="1"/>
</dbReference>
<reference evidence="11" key="1">
    <citation type="submission" date="2021-02" db="EMBL/GenBank/DDBJ databases">
        <authorList>
            <person name="Nowell W R."/>
        </authorList>
    </citation>
    <scope>NUCLEOTIDE SEQUENCE</scope>
</reference>
<dbReference type="EC" id="1.4.4.2" evidence="8"/>
<feature type="modified residue" description="N6-(pyridoxal phosphate)lysine" evidence="7">
    <location>
        <position position="742"/>
    </location>
</feature>
<dbReference type="PANTHER" id="PTHR11773">
    <property type="entry name" value="GLYCINE DEHYDROGENASE, DECARBOXYLATING"/>
    <property type="match status" value="1"/>
</dbReference>
<dbReference type="PANTHER" id="PTHR11773:SF1">
    <property type="entry name" value="GLYCINE DEHYDROGENASE (DECARBOXYLATING), MITOCHONDRIAL"/>
    <property type="match status" value="1"/>
</dbReference>
<comment type="catalytic activity">
    <reaction evidence="6 8">
        <text>N(6)-[(R)-lipoyl]-L-lysyl-[glycine-cleavage complex H protein] + glycine + H(+) = N(6)-[(R)-S(8)-aminomethyldihydrolipoyl]-L-lysyl-[glycine-cleavage complex H protein] + CO2</text>
        <dbReference type="Rhea" id="RHEA:24304"/>
        <dbReference type="Rhea" id="RHEA-COMP:10494"/>
        <dbReference type="Rhea" id="RHEA-COMP:10495"/>
        <dbReference type="ChEBI" id="CHEBI:15378"/>
        <dbReference type="ChEBI" id="CHEBI:16526"/>
        <dbReference type="ChEBI" id="CHEBI:57305"/>
        <dbReference type="ChEBI" id="CHEBI:83099"/>
        <dbReference type="ChEBI" id="CHEBI:83143"/>
        <dbReference type="EC" id="1.4.4.2"/>
    </reaction>
</comment>
<dbReference type="EMBL" id="CAJNOQ010001598">
    <property type="protein sequence ID" value="CAF0905710.1"/>
    <property type="molecule type" value="Genomic_DNA"/>
</dbReference>
<sequence>MNKPMKMNASIRRLLVHHRSTVTRLFQRNVQHQSSTTQKSSTNISDSNPAYDFVRRHLGPNEQQTKEMLDLLGLKSLEELTERTVPASIRFQGTMHIPDALSEHRALKEAEEISNQNSVWRSYIGLGYNDCIIPTVIQRSLFENPGWYTQYTPYQAELSQGRLESLLNYQTAVSDLTGLPFANASLLDEGTAAAEALGMCIRHKKRTRVFLSDKIHPHVIEVVRTRAAGFGINIEVMPVTNMDFSSKDVAGVLFQYPDTDGNILEYTDLIAKARENQTMVICGSDLLALCLLKPPGEMGVDICYGNSQRLGVPLGFGGPHAAFFSCAEQYKRDMPGRIVGQSIDSHGAKAFRLALQTREQHIRQERATSNICTAQALLANMVAMYCLYHGKQGLRNIALKIHQLTADLAHSLRSFGYKIENDLYFDTLKITPKSAQIKEIQKRANKKQINLRYFQDGTIGVSLDETVNEDDILDLEWIFNTQNKKTESSQQSNSKLSFGNLARESNFLIHDVFNRYRSETKLMRYMKHLENKDISLVHSMIPLGSCTMKLNAAAELTPVSWAGFNKIHPFVPKEQWRGYERLLKDLEHYLCEITGYDKISFQPNSGAQGEYAGLRVIRAYHEHRGTPERNVCLIPISAHGTNFASAAMCGMKIEKILLDKQGGIDMKNVADLAGKHKETLAAGIVTYPSTSGVFEETIKEFCDIIHHNGGQVYLDGANMNAQVGLCRPGDYGSDVSHLNLHKTFCIPHGGGGPGMGPIGVKKHLSPFLPGHPLLDDLNNLKPFGTISSAPFGSTSILPISWMYIRMMGAGGLRRATQTAILNANYMLKRLESSYKVLFKGSSGFVAHEFIIDVGHFKQSANVEAVDIAKRLQDYGFHSPTVSWPVAGSLMIEPTESEDKDELDRFCDSLIEIRKEISDIEAGKYDRKNNPLKNAPHSQHIFLHEKWTLPYPLQKAVFPIKFVSPNYKFWPSCGRVNDVYGDKNLKCRLE</sequence>
<evidence type="ECO:0000256" key="3">
    <source>
        <dbReference type="ARBA" id="ARBA00022898"/>
    </source>
</evidence>
<dbReference type="InterPro" id="IPR003437">
    <property type="entry name" value="GcvP"/>
</dbReference>
<evidence type="ECO:0000256" key="7">
    <source>
        <dbReference type="PIRSR" id="PIRSR603437-50"/>
    </source>
</evidence>
<comment type="caution">
    <text evidence="11">The sequence shown here is derived from an EMBL/GenBank/DDBJ whole genome shotgun (WGS) entry which is preliminary data.</text>
</comment>
<feature type="domain" description="Glycine dehydrogenase C-terminal" evidence="10">
    <location>
        <begin position="815"/>
        <end position="936"/>
    </location>
</feature>
<keyword evidence="3 7" id="KW-0663">Pyridoxal phosphate</keyword>
<dbReference type="InterPro" id="IPR049315">
    <property type="entry name" value="GDC-P_N"/>
</dbReference>
<proteinExistence type="inferred from homology"/>
<dbReference type="InterPro" id="IPR020581">
    <property type="entry name" value="GDC_P"/>
</dbReference>
<evidence type="ECO:0000256" key="5">
    <source>
        <dbReference type="ARBA" id="ARBA00046415"/>
    </source>
</evidence>
<evidence type="ECO:0000256" key="2">
    <source>
        <dbReference type="ARBA" id="ARBA00010756"/>
    </source>
</evidence>
<evidence type="ECO:0000259" key="9">
    <source>
        <dbReference type="Pfam" id="PF02347"/>
    </source>
</evidence>
<comment type="function">
    <text evidence="8">The glycine cleavage system catalyzes the degradation of glycine.</text>
</comment>
<dbReference type="Pfam" id="PF02347">
    <property type="entry name" value="GDC-P"/>
    <property type="match status" value="1"/>
</dbReference>
<keyword evidence="8" id="KW-0496">Mitochondrion</keyword>
<evidence type="ECO:0000313" key="13">
    <source>
        <dbReference type="Proteomes" id="UP000663829"/>
    </source>
</evidence>
<evidence type="ECO:0000259" key="10">
    <source>
        <dbReference type="Pfam" id="PF21478"/>
    </source>
</evidence>
<comment type="similarity">
    <text evidence="2 8">Belongs to the GcvP family.</text>
</comment>
<dbReference type="AlphaFoldDB" id="A0A813ZZE5"/>
<gene>
    <name evidence="11" type="ORF">GPM918_LOCUS8876</name>
    <name evidence="12" type="ORF">SRO942_LOCUS8877</name>
</gene>
<dbReference type="OrthoDB" id="6537869at2759"/>
<dbReference type="GO" id="GO:0030170">
    <property type="term" value="F:pyridoxal phosphate binding"/>
    <property type="evidence" value="ECO:0007669"/>
    <property type="project" value="TreeGrafter"/>
</dbReference>
<dbReference type="Gene3D" id="3.90.1150.10">
    <property type="entry name" value="Aspartate Aminotransferase, domain 1"/>
    <property type="match status" value="2"/>
</dbReference>
<name>A0A813ZZE5_9BILA</name>
<dbReference type="Gene3D" id="3.40.640.10">
    <property type="entry name" value="Type I PLP-dependent aspartate aminotransferase-like (Major domain)"/>
    <property type="match status" value="2"/>
</dbReference>
<dbReference type="FunFam" id="3.40.640.10:FF:000005">
    <property type="entry name" value="Glycine dehydrogenase (decarboxylating), mitochondrial"/>
    <property type="match status" value="1"/>
</dbReference>
<dbReference type="GO" id="GO:0016594">
    <property type="term" value="F:glycine binding"/>
    <property type="evidence" value="ECO:0007669"/>
    <property type="project" value="TreeGrafter"/>
</dbReference>
<evidence type="ECO:0000256" key="8">
    <source>
        <dbReference type="RuleBase" id="RU364056"/>
    </source>
</evidence>
<dbReference type="CDD" id="cd00613">
    <property type="entry name" value="GDC-P"/>
    <property type="match status" value="2"/>
</dbReference>
<dbReference type="GO" id="GO:0004375">
    <property type="term" value="F:glycine dehydrogenase (decarboxylating) activity"/>
    <property type="evidence" value="ECO:0007669"/>
    <property type="project" value="UniProtKB-UniRule"/>
</dbReference>
<comment type="cofactor">
    <cofactor evidence="1 7 8">
        <name>pyridoxal 5'-phosphate</name>
        <dbReference type="ChEBI" id="CHEBI:597326"/>
    </cofactor>
</comment>
<dbReference type="GO" id="GO:0019464">
    <property type="term" value="P:glycine decarboxylation via glycine cleavage system"/>
    <property type="evidence" value="ECO:0007669"/>
    <property type="project" value="TreeGrafter"/>
</dbReference>
<dbReference type="GO" id="GO:0005960">
    <property type="term" value="C:glycine cleavage complex"/>
    <property type="evidence" value="ECO:0007669"/>
    <property type="project" value="TreeGrafter"/>
</dbReference>
<dbReference type="EMBL" id="CAJOBC010001598">
    <property type="protein sequence ID" value="CAF3687515.1"/>
    <property type="molecule type" value="Genomic_DNA"/>
</dbReference>
<evidence type="ECO:0000313" key="12">
    <source>
        <dbReference type="EMBL" id="CAF3687515.1"/>
    </source>
</evidence>
<dbReference type="FunFam" id="3.90.1150.10:FF:000025">
    <property type="entry name" value="Glycine cleavage system P protein"/>
    <property type="match status" value="1"/>
</dbReference>
<dbReference type="InterPro" id="IPR015421">
    <property type="entry name" value="PyrdxlP-dep_Trfase_major"/>
</dbReference>
<dbReference type="InterPro" id="IPR049316">
    <property type="entry name" value="GDC-P_C"/>
</dbReference>
<accession>A0A813ZZE5</accession>
<dbReference type="SUPFAM" id="SSF53383">
    <property type="entry name" value="PLP-dependent transferases"/>
    <property type="match status" value="2"/>
</dbReference>
<dbReference type="InterPro" id="IPR015424">
    <property type="entry name" value="PyrdxlP-dep_Trfase"/>
</dbReference>
<evidence type="ECO:0000256" key="6">
    <source>
        <dbReference type="ARBA" id="ARBA00049026"/>
    </source>
</evidence>
<evidence type="ECO:0000256" key="1">
    <source>
        <dbReference type="ARBA" id="ARBA00001933"/>
    </source>
</evidence>
<dbReference type="Proteomes" id="UP000663829">
    <property type="component" value="Unassembled WGS sequence"/>
</dbReference>
<dbReference type="InterPro" id="IPR015422">
    <property type="entry name" value="PyrdxlP-dep_Trfase_small"/>
</dbReference>
<evidence type="ECO:0000256" key="4">
    <source>
        <dbReference type="ARBA" id="ARBA00023002"/>
    </source>
</evidence>
<feature type="domain" description="Glycine cleavage system P-protein N-terminal" evidence="9">
    <location>
        <begin position="55"/>
        <end position="479"/>
    </location>
</feature>
<keyword evidence="4 8" id="KW-0560">Oxidoreductase</keyword>
<organism evidence="11 13">
    <name type="scientific">Didymodactylos carnosus</name>
    <dbReference type="NCBI Taxonomy" id="1234261"/>
    <lineage>
        <taxon>Eukaryota</taxon>
        <taxon>Metazoa</taxon>
        <taxon>Spiralia</taxon>
        <taxon>Gnathifera</taxon>
        <taxon>Rotifera</taxon>
        <taxon>Eurotatoria</taxon>
        <taxon>Bdelloidea</taxon>
        <taxon>Philodinida</taxon>
        <taxon>Philodinidae</taxon>
        <taxon>Didymodactylos</taxon>
    </lineage>
</organism>
<dbReference type="FunFam" id="3.90.1150.10:FF:000007">
    <property type="entry name" value="Glycine dehydrogenase (decarboxylating), mitochondrial"/>
    <property type="match status" value="1"/>
</dbReference>
<protein>
    <recommendedName>
        <fullName evidence="8">Glycine cleavage system P protein</fullName>
        <ecNumber evidence="8">1.4.4.2</ecNumber>
    </recommendedName>
</protein>
<keyword evidence="13" id="KW-1185">Reference proteome</keyword>
<keyword evidence="8" id="KW-0809">Transit peptide</keyword>
<dbReference type="Pfam" id="PF21478">
    <property type="entry name" value="GcvP2_C"/>
    <property type="match status" value="1"/>
</dbReference>
<comment type="subcellular location">
    <subcellularLocation>
        <location evidence="8">Mitochondrion</location>
    </subcellularLocation>
</comment>
<dbReference type="GO" id="GO:0005739">
    <property type="term" value="C:mitochondrion"/>
    <property type="evidence" value="ECO:0007669"/>
    <property type="project" value="UniProtKB-SubCell"/>
</dbReference>